<protein>
    <submittedName>
        <fullName evidence="2">Uncharacterized protein</fullName>
    </submittedName>
</protein>
<name>A0A914QD42_9BILA</name>
<accession>A0A914QD42</accession>
<evidence type="ECO:0000313" key="1">
    <source>
        <dbReference type="Proteomes" id="UP000887578"/>
    </source>
</evidence>
<dbReference type="Proteomes" id="UP000887578">
    <property type="component" value="Unplaced"/>
</dbReference>
<dbReference type="WBParaSite" id="PDA_v2.g2921.t1">
    <property type="protein sequence ID" value="PDA_v2.g2921.t1"/>
    <property type="gene ID" value="PDA_v2.g2921"/>
</dbReference>
<organism evidence="1 2">
    <name type="scientific">Panagrolaimus davidi</name>
    <dbReference type="NCBI Taxonomy" id="227884"/>
    <lineage>
        <taxon>Eukaryota</taxon>
        <taxon>Metazoa</taxon>
        <taxon>Ecdysozoa</taxon>
        <taxon>Nematoda</taxon>
        <taxon>Chromadorea</taxon>
        <taxon>Rhabditida</taxon>
        <taxon>Tylenchina</taxon>
        <taxon>Panagrolaimomorpha</taxon>
        <taxon>Panagrolaimoidea</taxon>
        <taxon>Panagrolaimidae</taxon>
        <taxon>Panagrolaimus</taxon>
    </lineage>
</organism>
<dbReference type="AlphaFoldDB" id="A0A914QD42"/>
<proteinExistence type="predicted"/>
<reference evidence="2" key="1">
    <citation type="submission" date="2022-11" db="UniProtKB">
        <authorList>
            <consortium name="WormBaseParasite"/>
        </authorList>
    </citation>
    <scope>IDENTIFICATION</scope>
</reference>
<sequence>MTEIKCTPKTAEILANLNFQNKIKSLELIELYGAPLNVQAFKEFCIKNMDKTFGMTLDFQEDSITDEFCLNFKEAMKDKKYFSEKSIHRMDIGIGTF</sequence>
<keyword evidence="1" id="KW-1185">Reference proteome</keyword>
<evidence type="ECO:0000313" key="2">
    <source>
        <dbReference type="WBParaSite" id="PDA_v2.g2921.t1"/>
    </source>
</evidence>